<organism evidence="2">
    <name type="scientific">viral metagenome</name>
    <dbReference type="NCBI Taxonomy" id="1070528"/>
    <lineage>
        <taxon>unclassified sequences</taxon>
        <taxon>metagenomes</taxon>
        <taxon>organismal metagenomes</taxon>
    </lineage>
</organism>
<dbReference type="EMBL" id="MN739985">
    <property type="protein sequence ID" value="QHT81586.1"/>
    <property type="molecule type" value="Genomic_DNA"/>
</dbReference>
<feature type="transmembrane region" description="Helical" evidence="1">
    <location>
        <begin position="6"/>
        <end position="27"/>
    </location>
</feature>
<reference evidence="2" key="1">
    <citation type="journal article" date="2020" name="Nature">
        <title>Giant virus diversity and host interactions through global metagenomics.</title>
        <authorList>
            <person name="Schulz F."/>
            <person name="Roux S."/>
            <person name="Paez-Espino D."/>
            <person name="Jungbluth S."/>
            <person name="Walsh D.A."/>
            <person name="Denef V.J."/>
            <person name="McMahon K.D."/>
            <person name="Konstantinidis K.T."/>
            <person name="Eloe-Fadrosh E.A."/>
            <person name="Kyrpides N.C."/>
            <person name="Woyke T."/>
        </authorList>
    </citation>
    <scope>NUCLEOTIDE SEQUENCE</scope>
    <source>
        <strain evidence="2">GVMAG-M-3300023184-13</strain>
    </source>
</reference>
<dbReference type="AlphaFoldDB" id="A0A6C0HN61"/>
<evidence type="ECO:0000256" key="1">
    <source>
        <dbReference type="SAM" id="Phobius"/>
    </source>
</evidence>
<keyword evidence="1" id="KW-0472">Membrane</keyword>
<name>A0A6C0HN61_9ZZZZ</name>
<protein>
    <submittedName>
        <fullName evidence="2">Uncharacterized protein</fullName>
    </submittedName>
</protein>
<keyword evidence="1" id="KW-1133">Transmembrane helix</keyword>
<evidence type="ECO:0000313" key="2">
    <source>
        <dbReference type="EMBL" id="QHT81586.1"/>
    </source>
</evidence>
<sequence>MGESAIVYIILFLVTFIIAGAFLYIYYFKESFLNETITTPYCECAAGQPLFNSIISKFSGIGINVTQVTQQTGSDQQLYLINTIPINANSVAGSVYAIDNNNRLTTVVKNMNDSNQYWTITPYGTANNLINIVEPYIQKVSGVRFALQYEHGNLSIRPFEANFKAQYWLTSLTVFNVGVPVVVVNPASIYTPEFAQVGNFTPGSGISTTLDAQNNQQVNNVINLIQAGVQQYMTQLNEQTNGTGTTSSSSLGNSGNPLNISVNLNNDKGKDSVSAFTNISNTTGTASSNVLDVIGLLNAYENAQNPIADDYTLYRESDLKKALHHASSMHTPDVRDYVSKTISTCNCKL</sequence>
<proteinExistence type="predicted"/>
<accession>A0A6C0HN61</accession>
<keyword evidence="1" id="KW-0812">Transmembrane</keyword>